<evidence type="ECO:0000256" key="5">
    <source>
        <dbReference type="ARBA" id="ARBA00022490"/>
    </source>
</evidence>
<evidence type="ECO:0000256" key="11">
    <source>
        <dbReference type="ARBA" id="ARBA00023163"/>
    </source>
</evidence>
<dbReference type="Pfam" id="PF01475">
    <property type="entry name" value="FUR"/>
    <property type="match status" value="1"/>
</dbReference>
<dbReference type="EMBL" id="BMXI01000017">
    <property type="protein sequence ID" value="GHC63882.1"/>
    <property type="molecule type" value="Genomic_DNA"/>
</dbReference>
<keyword evidence="7 12" id="KW-0479">Metal-binding</keyword>
<evidence type="ECO:0000256" key="8">
    <source>
        <dbReference type="ARBA" id="ARBA00022833"/>
    </source>
</evidence>
<dbReference type="GO" id="GO:0045892">
    <property type="term" value="P:negative regulation of DNA-templated transcription"/>
    <property type="evidence" value="ECO:0007669"/>
    <property type="project" value="TreeGrafter"/>
</dbReference>
<evidence type="ECO:0000256" key="7">
    <source>
        <dbReference type="ARBA" id="ARBA00022723"/>
    </source>
</evidence>
<dbReference type="Proteomes" id="UP000644507">
    <property type="component" value="Unassembled WGS sequence"/>
</dbReference>
<dbReference type="InterPro" id="IPR036390">
    <property type="entry name" value="WH_DNA-bd_sf"/>
</dbReference>
<dbReference type="AlphaFoldDB" id="A0A918WPG8"/>
<evidence type="ECO:0000256" key="6">
    <source>
        <dbReference type="ARBA" id="ARBA00022491"/>
    </source>
</evidence>
<feature type="binding site" evidence="12">
    <location>
        <position position="99"/>
    </location>
    <ligand>
        <name>Zn(2+)</name>
        <dbReference type="ChEBI" id="CHEBI:29105"/>
    </ligand>
</feature>
<keyword evidence="10" id="KW-0238">DNA-binding</keyword>
<dbReference type="Gene3D" id="1.10.10.10">
    <property type="entry name" value="Winged helix-like DNA-binding domain superfamily/Winged helix DNA-binding domain"/>
    <property type="match status" value="1"/>
</dbReference>
<dbReference type="InterPro" id="IPR036388">
    <property type="entry name" value="WH-like_DNA-bd_sf"/>
</dbReference>
<dbReference type="InterPro" id="IPR043135">
    <property type="entry name" value="Fur_C"/>
</dbReference>
<sequence length="166" mass="19035">MPPAVREKLDAFIRSKGLRQTAQRDAIVELIFASEDHFTAEELFDRFRKKGSSASRATLYRTLSLLTEADLLHEIDLGDGQTTYDPNFLDRPTHNHLVCIDCGKVLEFEDDHLEVLNDCLTRRLGFRPVKQSLRIEASCDQLRTKGQCPNLIQARLEGKRLPNRKK</sequence>
<keyword evidence="11" id="KW-0804">Transcription</keyword>
<evidence type="ECO:0000256" key="13">
    <source>
        <dbReference type="PIRSR" id="PIRSR602481-2"/>
    </source>
</evidence>
<comment type="cofactor">
    <cofactor evidence="12">
        <name>Zn(2+)</name>
        <dbReference type="ChEBI" id="CHEBI:29105"/>
    </cofactor>
    <text evidence="12">Binds 1 zinc ion per subunit.</text>
</comment>
<dbReference type="GO" id="GO:0005829">
    <property type="term" value="C:cytosol"/>
    <property type="evidence" value="ECO:0007669"/>
    <property type="project" value="TreeGrafter"/>
</dbReference>
<keyword evidence="5" id="KW-0963">Cytoplasm</keyword>
<organism evidence="14 15">
    <name type="scientific">Roseibacillus persicicus</name>
    <dbReference type="NCBI Taxonomy" id="454148"/>
    <lineage>
        <taxon>Bacteria</taxon>
        <taxon>Pseudomonadati</taxon>
        <taxon>Verrucomicrobiota</taxon>
        <taxon>Verrucomicrobiia</taxon>
        <taxon>Verrucomicrobiales</taxon>
        <taxon>Verrucomicrobiaceae</taxon>
        <taxon>Roseibacillus</taxon>
    </lineage>
</organism>
<dbReference type="GO" id="GO:0003700">
    <property type="term" value="F:DNA-binding transcription factor activity"/>
    <property type="evidence" value="ECO:0007669"/>
    <property type="project" value="InterPro"/>
</dbReference>
<evidence type="ECO:0000313" key="15">
    <source>
        <dbReference type="Proteomes" id="UP000644507"/>
    </source>
</evidence>
<accession>A0A918WPG8</accession>
<evidence type="ECO:0000256" key="12">
    <source>
        <dbReference type="PIRSR" id="PIRSR602481-1"/>
    </source>
</evidence>
<comment type="similarity">
    <text evidence="2">Belongs to the Fur family.</text>
</comment>
<dbReference type="PANTHER" id="PTHR33202:SF2">
    <property type="entry name" value="FERRIC UPTAKE REGULATION PROTEIN"/>
    <property type="match status" value="1"/>
</dbReference>
<feature type="binding site" evidence="13">
    <location>
        <position position="114"/>
    </location>
    <ligand>
        <name>Fe cation</name>
        <dbReference type="ChEBI" id="CHEBI:24875"/>
    </ligand>
</feature>
<reference evidence="14" key="1">
    <citation type="journal article" date="2014" name="Int. J. Syst. Evol. Microbiol.">
        <title>Complete genome sequence of Corynebacterium casei LMG S-19264T (=DSM 44701T), isolated from a smear-ripened cheese.</title>
        <authorList>
            <consortium name="US DOE Joint Genome Institute (JGI-PGF)"/>
            <person name="Walter F."/>
            <person name="Albersmeier A."/>
            <person name="Kalinowski J."/>
            <person name="Ruckert C."/>
        </authorList>
    </citation>
    <scope>NUCLEOTIDE SEQUENCE</scope>
    <source>
        <strain evidence="14">KCTC 12988</strain>
    </source>
</reference>
<comment type="caution">
    <text evidence="14">The sequence shown here is derived from an EMBL/GenBank/DDBJ whole genome shotgun (WGS) entry which is preliminary data.</text>
</comment>
<reference evidence="14" key="2">
    <citation type="submission" date="2020-09" db="EMBL/GenBank/DDBJ databases">
        <authorList>
            <person name="Sun Q."/>
            <person name="Kim S."/>
        </authorList>
    </citation>
    <scope>NUCLEOTIDE SEQUENCE</scope>
    <source>
        <strain evidence="14">KCTC 12988</strain>
    </source>
</reference>
<keyword evidence="13" id="KW-0408">Iron</keyword>
<proteinExistence type="inferred from homology"/>
<evidence type="ECO:0000256" key="10">
    <source>
        <dbReference type="ARBA" id="ARBA00023125"/>
    </source>
</evidence>
<dbReference type="CDD" id="cd07153">
    <property type="entry name" value="Fur_like"/>
    <property type="match status" value="1"/>
</dbReference>
<dbReference type="PANTHER" id="PTHR33202">
    <property type="entry name" value="ZINC UPTAKE REGULATION PROTEIN"/>
    <property type="match status" value="1"/>
</dbReference>
<keyword evidence="15" id="KW-1185">Reference proteome</keyword>
<protein>
    <recommendedName>
        <fullName evidence="4">Ferric uptake regulation protein</fullName>
    </recommendedName>
</protein>
<keyword evidence="9" id="KW-0805">Transcription regulation</keyword>
<name>A0A918WPG8_9BACT</name>
<evidence type="ECO:0000256" key="1">
    <source>
        <dbReference type="ARBA" id="ARBA00004496"/>
    </source>
</evidence>
<dbReference type="SUPFAM" id="SSF46785">
    <property type="entry name" value="Winged helix' DNA-binding domain"/>
    <property type="match status" value="1"/>
</dbReference>
<dbReference type="InterPro" id="IPR002481">
    <property type="entry name" value="FUR"/>
</dbReference>
<feature type="binding site" evidence="12">
    <location>
        <position position="102"/>
    </location>
    <ligand>
        <name>Zn(2+)</name>
        <dbReference type="ChEBI" id="CHEBI:29105"/>
    </ligand>
</feature>
<dbReference type="Gene3D" id="3.30.1490.190">
    <property type="match status" value="1"/>
</dbReference>
<evidence type="ECO:0000313" key="14">
    <source>
        <dbReference type="EMBL" id="GHC63882.1"/>
    </source>
</evidence>
<keyword evidence="6" id="KW-0678">Repressor</keyword>
<comment type="subunit">
    <text evidence="3">Homodimer.</text>
</comment>
<dbReference type="GO" id="GO:1900376">
    <property type="term" value="P:regulation of secondary metabolite biosynthetic process"/>
    <property type="evidence" value="ECO:0007669"/>
    <property type="project" value="TreeGrafter"/>
</dbReference>
<comment type="subcellular location">
    <subcellularLocation>
        <location evidence="1">Cytoplasm</location>
    </subcellularLocation>
</comment>
<dbReference type="GO" id="GO:0008270">
    <property type="term" value="F:zinc ion binding"/>
    <property type="evidence" value="ECO:0007669"/>
    <property type="project" value="TreeGrafter"/>
</dbReference>
<comment type="cofactor">
    <cofactor evidence="13">
        <name>Mn(2+)</name>
        <dbReference type="ChEBI" id="CHEBI:29035"/>
    </cofactor>
    <cofactor evidence="13">
        <name>Fe(2+)</name>
        <dbReference type="ChEBI" id="CHEBI:29033"/>
    </cofactor>
    <text evidence="13">Binds 1 Mn(2+) or Fe(2+) ion per subunit.</text>
</comment>
<evidence type="ECO:0000256" key="3">
    <source>
        <dbReference type="ARBA" id="ARBA00011738"/>
    </source>
</evidence>
<dbReference type="GO" id="GO:0000976">
    <property type="term" value="F:transcription cis-regulatory region binding"/>
    <property type="evidence" value="ECO:0007669"/>
    <property type="project" value="TreeGrafter"/>
</dbReference>
<gene>
    <name evidence="14" type="primary">fur</name>
    <name evidence="14" type="ORF">GCM10007100_34340</name>
</gene>
<feature type="binding site" evidence="12">
    <location>
        <position position="139"/>
    </location>
    <ligand>
        <name>Zn(2+)</name>
        <dbReference type="ChEBI" id="CHEBI:29105"/>
    </ligand>
</feature>
<keyword evidence="8 12" id="KW-0862">Zinc</keyword>
<evidence type="ECO:0000256" key="4">
    <source>
        <dbReference type="ARBA" id="ARBA00020910"/>
    </source>
</evidence>
<evidence type="ECO:0000256" key="2">
    <source>
        <dbReference type="ARBA" id="ARBA00007957"/>
    </source>
</evidence>
<evidence type="ECO:0000256" key="9">
    <source>
        <dbReference type="ARBA" id="ARBA00023015"/>
    </source>
</evidence>